<keyword evidence="2 5" id="KW-0812">Transmembrane</keyword>
<feature type="transmembrane region" description="Helical" evidence="5">
    <location>
        <begin position="31"/>
        <end position="60"/>
    </location>
</feature>
<dbReference type="AlphaFoldDB" id="A0A1B7IRJ1"/>
<organism evidence="7 8">
    <name type="scientific">Buttiauxella brennerae ATCC 51605</name>
    <dbReference type="NCBI Taxonomy" id="1354251"/>
    <lineage>
        <taxon>Bacteria</taxon>
        <taxon>Pseudomonadati</taxon>
        <taxon>Pseudomonadota</taxon>
        <taxon>Gammaproteobacteria</taxon>
        <taxon>Enterobacterales</taxon>
        <taxon>Enterobacteriaceae</taxon>
        <taxon>Buttiauxella</taxon>
    </lineage>
</organism>
<comment type="caution">
    <text evidence="7">The sequence shown here is derived from an EMBL/GenBank/DDBJ whole genome shotgun (WGS) entry which is preliminary data.</text>
</comment>
<dbReference type="GO" id="GO:0005886">
    <property type="term" value="C:plasma membrane"/>
    <property type="evidence" value="ECO:0007669"/>
    <property type="project" value="UniProtKB-SubCell"/>
</dbReference>
<keyword evidence="3 5" id="KW-1133">Transmembrane helix</keyword>
<accession>A0A1B7IRJ1</accession>
<reference evidence="7 8" key="1">
    <citation type="submission" date="2016-04" db="EMBL/GenBank/DDBJ databases">
        <title>ATOL: Assembling a taxonomically balanced genome-scale reconstruction of the evolutionary history of the Enterobacteriaceae.</title>
        <authorList>
            <person name="Plunkett G.III."/>
            <person name="Neeno-Eckwall E.C."/>
            <person name="Glasner J.D."/>
            <person name="Perna N.T."/>
        </authorList>
    </citation>
    <scope>NUCLEOTIDE SEQUENCE [LARGE SCALE GENOMIC DNA]</scope>
    <source>
        <strain evidence="7 8">ATCC 51605</strain>
    </source>
</reference>
<proteinExistence type="predicted"/>
<dbReference type="Proteomes" id="UP000078410">
    <property type="component" value="Unassembled WGS sequence"/>
</dbReference>
<feature type="transmembrane region" description="Helical" evidence="5">
    <location>
        <begin position="157"/>
        <end position="177"/>
    </location>
</feature>
<comment type="subcellular location">
    <subcellularLocation>
        <location evidence="1">Cell membrane</location>
        <topology evidence="1">Multi-pass membrane protein</topology>
    </subcellularLocation>
</comment>
<dbReference type="RefSeq" id="WP_064558562.1">
    <property type="nucleotide sequence ID" value="NZ_LXER01000015.1"/>
</dbReference>
<evidence type="ECO:0000256" key="4">
    <source>
        <dbReference type="ARBA" id="ARBA00023136"/>
    </source>
</evidence>
<protein>
    <submittedName>
        <fullName evidence="7">Putative integral membrane protein</fullName>
    </submittedName>
</protein>
<evidence type="ECO:0000256" key="1">
    <source>
        <dbReference type="ARBA" id="ARBA00004651"/>
    </source>
</evidence>
<feature type="transmembrane region" description="Helical" evidence="5">
    <location>
        <begin position="226"/>
        <end position="249"/>
    </location>
</feature>
<keyword evidence="8" id="KW-1185">Reference proteome</keyword>
<keyword evidence="4 5" id="KW-0472">Membrane</keyword>
<evidence type="ECO:0000256" key="3">
    <source>
        <dbReference type="ARBA" id="ARBA00022989"/>
    </source>
</evidence>
<dbReference type="Pfam" id="PF13748">
    <property type="entry name" value="ABC_membrane_3"/>
    <property type="match status" value="1"/>
</dbReference>
<feature type="transmembrane region" description="Helical" evidence="5">
    <location>
        <begin position="67"/>
        <end position="83"/>
    </location>
</feature>
<feature type="transmembrane region" description="Helical" evidence="5">
    <location>
        <begin position="127"/>
        <end position="151"/>
    </location>
</feature>
<dbReference type="SUPFAM" id="SSF90123">
    <property type="entry name" value="ABC transporter transmembrane region"/>
    <property type="match status" value="1"/>
</dbReference>
<name>A0A1B7IRJ1_9ENTR</name>
<dbReference type="OrthoDB" id="262142at2"/>
<evidence type="ECO:0000313" key="8">
    <source>
        <dbReference type="Proteomes" id="UP000078410"/>
    </source>
</evidence>
<gene>
    <name evidence="7" type="ORF">M975_1552</name>
</gene>
<dbReference type="InterPro" id="IPR011527">
    <property type="entry name" value="ABC1_TM_dom"/>
</dbReference>
<dbReference type="EMBL" id="LXER01000015">
    <property type="protein sequence ID" value="OAT32417.1"/>
    <property type="molecule type" value="Genomic_DNA"/>
</dbReference>
<feature type="domain" description="ABC transmembrane type-1" evidence="6">
    <location>
        <begin position="32"/>
        <end position="194"/>
    </location>
</feature>
<dbReference type="Gene3D" id="1.20.1560.10">
    <property type="entry name" value="ABC transporter type 1, transmembrane domain"/>
    <property type="match status" value="1"/>
</dbReference>
<evidence type="ECO:0000259" key="6">
    <source>
        <dbReference type="PROSITE" id="PS50929"/>
    </source>
</evidence>
<dbReference type="GO" id="GO:0005524">
    <property type="term" value="F:ATP binding"/>
    <property type="evidence" value="ECO:0007669"/>
    <property type="project" value="InterPro"/>
</dbReference>
<dbReference type="PROSITE" id="PS50929">
    <property type="entry name" value="ABC_TM1F"/>
    <property type="match status" value="1"/>
</dbReference>
<evidence type="ECO:0000256" key="2">
    <source>
        <dbReference type="ARBA" id="ARBA00022692"/>
    </source>
</evidence>
<sequence length="298" mass="33260">MHTSPETAQLVPSRGALTTIKKLARLHSKKLVITLALVVAENVIYLLYPLMAGFAINAIIKGQPLHALLYALVVFIMWAIGAARRSMDTRTFAVIYAGLAVPVILAQRQDKHDHSTIAARVTLSREFVNFFETHLPLLITSVASIIGAVIMLLTIEFWAGIACLVVLVFFAFFLPGYTRKNEMLYEKLNDRLEKEVGFVGYASENTLNKHYNFLARIRIRLSDREAFGYLAIGIAAAFLFSMTIFLMTVKGVGNAGHIYSVMTYMWMFAMSLDDGPSLLEKYSQLKEIGKRVNTGLVD</sequence>
<dbReference type="PATRIC" id="fig|1354251.4.peg.1604"/>
<evidence type="ECO:0000313" key="7">
    <source>
        <dbReference type="EMBL" id="OAT32417.1"/>
    </source>
</evidence>
<dbReference type="InterPro" id="IPR036640">
    <property type="entry name" value="ABC1_TM_sf"/>
</dbReference>
<evidence type="ECO:0000256" key="5">
    <source>
        <dbReference type="SAM" id="Phobius"/>
    </source>
</evidence>
<dbReference type="GO" id="GO:0140359">
    <property type="term" value="F:ABC-type transporter activity"/>
    <property type="evidence" value="ECO:0007669"/>
    <property type="project" value="InterPro"/>
</dbReference>